<proteinExistence type="predicted"/>
<dbReference type="OrthoDB" id="504708at2759"/>
<name>A0A5N6KQH3_9ROSI</name>
<feature type="compositionally biased region" description="Polar residues" evidence="1">
    <location>
        <begin position="18"/>
        <end position="27"/>
    </location>
</feature>
<dbReference type="AlphaFoldDB" id="A0A5N6KQH3"/>
<evidence type="ECO:0008006" key="4">
    <source>
        <dbReference type="Google" id="ProtNLM"/>
    </source>
</evidence>
<keyword evidence="3" id="KW-1185">Reference proteome</keyword>
<dbReference type="Pfam" id="PF13669">
    <property type="entry name" value="Glyoxalase_4"/>
    <property type="match status" value="1"/>
</dbReference>
<reference evidence="2 3" key="1">
    <citation type="submission" date="2019-06" db="EMBL/GenBank/DDBJ databases">
        <title>A chromosomal-level reference genome of Carpinus fangiana (Coryloideae, Betulaceae).</title>
        <authorList>
            <person name="Yang X."/>
            <person name="Wang Z."/>
            <person name="Zhang L."/>
            <person name="Hao G."/>
            <person name="Liu J."/>
            <person name="Yang Y."/>
        </authorList>
    </citation>
    <scope>NUCLEOTIDE SEQUENCE [LARGE SCALE GENOMIC DNA]</scope>
    <source>
        <strain evidence="2">Cfa_2016G</strain>
        <tissue evidence="2">Leaf</tissue>
    </source>
</reference>
<evidence type="ECO:0000256" key="1">
    <source>
        <dbReference type="SAM" id="MobiDB-lite"/>
    </source>
</evidence>
<evidence type="ECO:0000313" key="3">
    <source>
        <dbReference type="Proteomes" id="UP000327013"/>
    </source>
</evidence>
<comment type="caution">
    <text evidence="2">The sequence shown here is derived from an EMBL/GenBank/DDBJ whole genome shotgun (WGS) entry which is preliminary data.</text>
</comment>
<dbReference type="SUPFAM" id="SSF54593">
    <property type="entry name" value="Glyoxalase/Bleomycin resistance protein/Dihydroxybiphenyl dioxygenase"/>
    <property type="match status" value="1"/>
</dbReference>
<protein>
    <recommendedName>
        <fullName evidence="4">VOC domain-containing protein</fullName>
    </recommendedName>
</protein>
<dbReference type="Gene3D" id="3.10.180.10">
    <property type="entry name" value="2,3-Dihydroxybiphenyl 1,2-Dioxygenase, domain 1"/>
    <property type="match status" value="1"/>
</dbReference>
<dbReference type="Proteomes" id="UP000327013">
    <property type="component" value="Unassembled WGS sequence"/>
</dbReference>
<organism evidence="2 3">
    <name type="scientific">Carpinus fangiana</name>
    <dbReference type="NCBI Taxonomy" id="176857"/>
    <lineage>
        <taxon>Eukaryota</taxon>
        <taxon>Viridiplantae</taxon>
        <taxon>Streptophyta</taxon>
        <taxon>Embryophyta</taxon>
        <taxon>Tracheophyta</taxon>
        <taxon>Spermatophyta</taxon>
        <taxon>Magnoliopsida</taxon>
        <taxon>eudicotyledons</taxon>
        <taxon>Gunneridae</taxon>
        <taxon>Pentapetalae</taxon>
        <taxon>rosids</taxon>
        <taxon>fabids</taxon>
        <taxon>Fagales</taxon>
        <taxon>Betulaceae</taxon>
        <taxon>Carpinus</taxon>
    </lineage>
</organism>
<evidence type="ECO:0000313" key="2">
    <source>
        <dbReference type="EMBL" id="KAB8338768.1"/>
    </source>
</evidence>
<feature type="region of interest" description="Disordered" evidence="1">
    <location>
        <begin position="1"/>
        <end position="27"/>
    </location>
</feature>
<dbReference type="EMBL" id="VIBQ01000010">
    <property type="protein sequence ID" value="KAB8338768.1"/>
    <property type="molecule type" value="Genomic_DNA"/>
</dbReference>
<sequence length="207" mass="22339">MAERSTTNTEAHGEHTNAKGSESGQPSLLTSLQAPARLGTPFLGKVIEICIVTPDADRTMDGLLALGIGPFKVFSFTPETVANQTWRGQPSAFSLKVCFATQGELTWELMQPVAGPSIMANFLAQKGEGVHHVAFDCDGASVVDRVRSFEARGFPCIQSGCWKGANGTCEFRFFDTDGAIGSCFETYDFSSDWEEPEDAEVYPPVSP</sequence>
<dbReference type="InterPro" id="IPR029068">
    <property type="entry name" value="Glyas_Bleomycin-R_OHBP_Dase"/>
</dbReference>
<accession>A0A5N6KQH3</accession>
<gene>
    <name evidence="2" type="ORF">FH972_021713</name>
</gene>
<feature type="compositionally biased region" description="Polar residues" evidence="1">
    <location>
        <begin position="1"/>
        <end position="10"/>
    </location>
</feature>